<feature type="domain" description="HTH cro/C1-type" evidence="2">
    <location>
        <begin position="7"/>
        <end position="64"/>
    </location>
</feature>
<evidence type="ECO:0000256" key="1">
    <source>
        <dbReference type="ARBA" id="ARBA00023125"/>
    </source>
</evidence>
<dbReference type="AlphaFoldDB" id="A0A3P1V630"/>
<comment type="caution">
    <text evidence="3">The sequence shown here is derived from an EMBL/GenBank/DDBJ whole genome shotgun (WGS) entry which is preliminary data.</text>
</comment>
<protein>
    <submittedName>
        <fullName evidence="3">XRE family transcriptional regulator</fullName>
    </submittedName>
</protein>
<keyword evidence="4" id="KW-1185">Reference proteome</keyword>
<dbReference type="Gene3D" id="1.10.260.40">
    <property type="entry name" value="lambda repressor-like DNA-binding domains"/>
    <property type="match status" value="1"/>
</dbReference>
<organism evidence="3 4">
    <name type="scientific">Streptococcus minor</name>
    <dbReference type="NCBI Taxonomy" id="229549"/>
    <lineage>
        <taxon>Bacteria</taxon>
        <taxon>Bacillati</taxon>
        <taxon>Bacillota</taxon>
        <taxon>Bacilli</taxon>
        <taxon>Lactobacillales</taxon>
        <taxon>Streptococcaceae</taxon>
        <taxon>Streptococcus</taxon>
    </lineage>
</organism>
<dbReference type="Proteomes" id="UP000281771">
    <property type="component" value="Unassembled WGS sequence"/>
</dbReference>
<accession>A0A3P1V630</accession>
<dbReference type="RefSeq" id="WP_124778057.1">
    <property type="nucleotide sequence ID" value="NZ_RQZA01000033.1"/>
</dbReference>
<evidence type="ECO:0000313" key="4">
    <source>
        <dbReference type="Proteomes" id="UP000281771"/>
    </source>
</evidence>
<dbReference type="PANTHER" id="PTHR46558">
    <property type="entry name" value="TRACRIPTIONAL REGULATORY PROTEIN-RELATED-RELATED"/>
    <property type="match status" value="1"/>
</dbReference>
<dbReference type="CDD" id="cd00093">
    <property type="entry name" value="HTH_XRE"/>
    <property type="match status" value="1"/>
</dbReference>
<evidence type="ECO:0000313" key="3">
    <source>
        <dbReference type="EMBL" id="RRD29147.1"/>
    </source>
</evidence>
<dbReference type="SMART" id="SM00530">
    <property type="entry name" value="HTH_XRE"/>
    <property type="match status" value="1"/>
</dbReference>
<evidence type="ECO:0000259" key="2">
    <source>
        <dbReference type="PROSITE" id="PS50943"/>
    </source>
</evidence>
<dbReference type="GO" id="GO:0003677">
    <property type="term" value="F:DNA binding"/>
    <property type="evidence" value="ECO:0007669"/>
    <property type="project" value="UniProtKB-KW"/>
</dbReference>
<dbReference type="InterPro" id="IPR010982">
    <property type="entry name" value="Lambda_DNA-bd_dom_sf"/>
</dbReference>
<dbReference type="PROSITE" id="PS50943">
    <property type="entry name" value="HTH_CROC1"/>
    <property type="match status" value="1"/>
</dbReference>
<sequence>MTKKATLTNLRELKQLTQEQLAQKSGISVRTIVSYENDQSKLRKASYENLKSIANVLNVSVDDIFLEDISVFLKLPNHSKITQT</sequence>
<gene>
    <name evidence="3" type="ORF">EII38_09870</name>
</gene>
<dbReference type="InterPro" id="IPR001387">
    <property type="entry name" value="Cro/C1-type_HTH"/>
</dbReference>
<dbReference type="Pfam" id="PF01381">
    <property type="entry name" value="HTH_3"/>
    <property type="match status" value="1"/>
</dbReference>
<dbReference type="PANTHER" id="PTHR46558:SF11">
    <property type="entry name" value="HTH-TYPE TRANSCRIPTIONAL REGULATOR XRE"/>
    <property type="match status" value="1"/>
</dbReference>
<reference evidence="3 4" key="1">
    <citation type="submission" date="2018-11" db="EMBL/GenBank/DDBJ databases">
        <title>Genomes From Bacteria Associated with the Canine Oral Cavity: a Test Case for Automated Genome-Based Taxonomic Assignment.</title>
        <authorList>
            <person name="Coil D.A."/>
            <person name="Jospin G."/>
            <person name="Darling A.E."/>
            <person name="Wallis C."/>
            <person name="Davis I.J."/>
            <person name="Harris S."/>
            <person name="Eisen J.A."/>
            <person name="Holcombe L.J."/>
            <person name="O'Flynn C."/>
        </authorList>
    </citation>
    <scope>NUCLEOTIDE SEQUENCE [LARGE SCALE GENOMIC DNA]</scope>
    <source>
        <strain evidence="3 4">OH4621_COT-116</strain>
    </source>
</reference>
<proteinExistence type="predicted"/>
<dbReference type="EMBL" id="RQZA01000033">
    <property type="protein sequence ID" value="RRD29147.1"/>
    <property type="molecule type" value="Genomic_DNA"/>
</dbReference>
<keyword evidence="1" id="KW-0238">DNA-binding</keyword>
<dbReference type="SUPFAM" id="SSF47413">
    <property type="entry name" value="lambda repressor-like DNA-binding domains"/>
    <property type="match status" value="1"/>
</dbReference>
<name>A0A3P1V630_9STRE</name>